<evidence type="ECO:0000256" key="2">
    <source>
        <dbReference type="ARBA" id="ARBA00022827"/>
    </source>
</evidence>
<evidence type="ECO:0000313" key="5">
    <source>
        <dbReference type="Proteomes" id="UP000311469"/>
    </source>
</evidence>
<accession>A0A5B8CEM5</accession>
<dbReference type="Proteomes" id="UP000311469">
    <property type="component" value="Chromosome cSF1"/>
</dbReference>
<evidence type="ECO:0000313" key="4">
    <source>
        <dbReference type="EMBL" id="QDC37753.1"/>
    </source>
</evidence>
<reference evidence="4 5" key="1">
    <citation type="submission" date="2019-06" db="EMBL/GenBank/DDBJ databases">
        <title>Genome organization and adaptive potential of archetypical organophosphate degarding Sphingobium fuliginis ATCC 27551.</title>
        <authorList>
            <person name="Sarwar A."/>
            <person name="Parthasarathy S."/>
            <person name="Singh C."/>
            <person name="Siddavattam D."/>
        </authorList>
    </citation>
    <scope>NUCLEOTIDE SEQUENCE [LARGE SCALE GENOMIC DNA]</scope>
    <source>
        <strain evidence="4 5">ATCC 27551</strain>
    </source>
</reference>
<dbReference type="InterPro" id="IPR006094">
    <property type="entry name" value="Oxid_FAD_bind_N"/>
</dbReference>
<organism evidence="4 5">
    <name type="scientific">Sphingobium fuliginis ATCC 27551</name>
    <dbReference type="NCBI Taxonomy" id="1208342"/>
    <lineage>
        <taxon>Bacteria</taxon>
        <taxon>Pseudomonadati</taxon>
        <taxon>Pseudomonadota</taxon>
        <taxon>Alphaproteobacteria</taxon>
        <taxon>Sphingomonadales</taxon>
        <taxon>Sphingomonadaceae</taxon>
        <taxon>Sphingobium</taxon>
    </lineage>
</organism>
<dbReference type="SUPFAM" id="SSF56176">
    <property type="entry name" value="FAD-binding/transporter-associated domain-like"/>
    <property type="match status" value="1"/>
</dbReference>
<protein>
    <submittedName>
        <fullName evidence="4">FAD-binding protein</fullName>
    </submittedName>
</protein>
<dbReference type="GO" id="GO:0003824">
    <property type="term" value="F:catalytic activity"/>
    <property type="evidence" value="ECO:0007669"/>
    <property type="project" value="InterPro"/>
</dbReference>
<proteinExistence type="predicted"/>
<dbReference type="SUPFAM" id="SSF55103">
    <property type="entry name" value="FAD-linked oxidases, C-terminal domain"/>
    <property type="match status" value="1"/>
</dbReference>
<keyword evidence="1" id="KW-0285">Flavoprotein</keyword>
<sequence>MAHYQPDTANELADVISDMAARGARCELRGGASKATMGADRDAEVIDMRGFTGVVDYDPAELVLTVRAGTPLADVQRLVEGEGQMLAFEPFDHGPLLGGEAGKATIGGVVAAGVAGSQRLTMGGARDHLLGFTAVSGRGERFVAGAKVVKNVTGYDLSKLMAGSWGRLAAMTELTIKVLPRPRAVSSLAIDGLDHAQACRVMAWAMGCHAEVAAAAHLPADGDRPATTLFRLQGFAPSVEARCAVLPEILHDHGAAYLLPDHESEGLWASVGIAAPLADAPVLWRINLRSSQAPSFIDRFAALGARWLIDWAGGLIWLAHDGEADEVRAAAERAGGHAMLVRAPAEVRSTVPTQHPRTSGVVAIEQRVRRSFDPAGIFETGRFLDEQHAN</sequence>
<dbReference type="AlphaFoldDB" id="A0A5B8CEM5"/>
<evidence type="ECO:0000259" key="3">
    <source>
        <dbReference type="PROSITE" id="PS51387"/>
    </source>
</evidence>
<feature type="domain" description="FAD-binding PCMH-type" evidence="3">
    <location>
        <begin position="1"/>
        <end position="181"/>
    </location>
</feature>
<dbReference type="PANTHER" id="PTHR11748">
    <property type="entry name" value="D-LACTATE DEHYDROGENASE"/>
    <property type="match status" value="1"/>
</dbReference>
<dbReference type="Pfam" id="PF01565">
    <property type="entry name" value="FAD_binding_4"/>
    <property type="match status" value="1"/>
</dbReference>
<dbReference type="EMBL" id="CP041016">
    <property type="protein sequence ID" value="QDC37753.1"/>
    <property type="molecule type" value="Genomic_DNA"/>
</dbReference>
<dbReference type="PROSITE" id="PS51387">
    <property type="entry name" value="FAD_PCMH"/>
    <property type="match status" value="1"/>
</dbReference>
<dbReference type="InterPro" id="IPR016164">
    <property type="entry name" value="FAD-linked_Oxase-like_C"/>
</dbReference>
<evidence type="ECO:0000256" key="1">
    <source>
        <dbReference type="ARBA" id="ARBA00022630"/>
    </source>
</evidence>
<dbReference type="InterPro" id="IPR016169">
    <property type="entry name" value="FAD-bd_PCMH_sub2"/>
</dbReference>
<dbReference type="PANTHER" id="PTHR11748:SF103">
    <property type="entry name" value="GLYCOLATE OXIDASE SUBUNIT GLCE"/>
    <property type="match status" value="1"/>
</dbReference>
<dbReference type="GO" id="GO:0071949">
    <property type="term" value="F:FAD binding"/>
    <property type="evidence" value="ECO:0007669"/>
    <property type="project" value="InterPro"/>
</dbReference>
<dbReference type="RefSeq" id="WP_140042319.1">
    <property type="nucleotide sequence ID" value="NZ_CP041016.1"/>
</dbReference>
<dbReference type="KEGG" id="sufl:FIL70_11490"/>
<name>A0A5B8CEM5_SPHSA</name>
<dbReference type="InterPro" id="IPR016166">
    <property type="entry name" value="FAD-bd_PCMH"/>
</dbReference>
<gene>
    <name evidence="4" type="ORF">FIL70_11490</name>
</gene>
<dbReference type="Gene3D" id="3.30.465.10">
    <property type="match status" value="1"/>
</dbReference>
<keyword evidence="2" id="KW-0274">FAD</keyword>
<dbReference type="InterPro" id="IPR036318">
    <property type="entry name" value="FAD-bd_PCMH-like_sf"/>
</dbReference>